<dbReference type="SUPFAM" id="SSF48452">
    <property type="entry name" value="TPR-like"/>
    <property type="match status" value="1"/>
</dbReference>
<dbReference type="EMBL" id="JACHXO010000002">
    <property type="protein sequence ID" value="MBB3194257.1"/>
    <property type="molecule type" value="Genomic_DNA"/>
</dbReference>
<name>A0ABR6GQ74_9BURK</name>
<reference evidence="2 3" key="1">
    <citation type="submission" date="2020-08" db="EMBL/GenBank/DDBJ databases">
        <title>Genomic Encyclopedia of Type Strains, Phase III (KMG-III): the genomes of soil and plant-associated and newly described type strains.</title>
        <authorList>
            <person name="Whitman W."/>
        </authorList>
    </citation>
    <scope>NUCLEOTIDE SEQUENCE [LARGE SCALE GENOMIC DNA]</scope>
    <source>
        <strain evidence="2 3">CECT 7247</strain>
    </source>
</reference>
<feature type="repeat" description="TPR" evidence="1">
    <location>
        <begin position="222"/>
        <end position="255"/>
    </location>
</feature>
<dbReference type="Proteomes" id="UP000574369">
    <property type="component" value="Unassembled WGS sequence"/>
</dbReference>
<keyword evidence="1" id="KW-0802">TPR repeat</keyword>
<dbReference type="Pfam" id="PF14559">
    <property type="entry name" value="TPR_19"/>
    <property type="match status" value="1"/>
</dbReference>
<dbReference type="InterPro" id="IPR011990">
    <property type="entry name" value="TPR-like_helical_dom_sf"/>
</dbReference>
<dbReference type="RefSeq" id="WP_088450221.1">
    <property type="nucleotide sequence ID" value="NZ_JACHXO010000002.1"/>
</dbReference>
<sequence>MAMLSACAVAPLRDDVPPTALVHDKLFPPQQEVIDADRILAPSAGMRTFIAQRLTHGLRGREPRDVLVEALGAPGQLRLEYDAEMTRTAGEAFDARMGNCLSLTLMTASFARELGIPVTFRQIYQEEQVSRVADLQVVSGHVNIGLGRRPTDFRVLGDQETITVIDFLPGVQIRRQRAMELDESTVVAMYMNNRAAEWMAQGMLDRAYWWARAAWLQSSHLTSALNTLGVVYRRHGDVQPAEQAFREVLRREPGNLQAMSNLAQLLRAADRVAEAKVLEDQLAKLEPFPPFKFFDLGVAAMRDGDAMKARRYFLKEIDRSAYYHEFHFWLALANAQLGRWDEVRSSLAQAEALSTSVRQRQLYAAKLESLRARMH</sequence>
<protein>
    <submittedName>
        <fullName evidence="2">Flp pilus assembly protein TadD</fullName>
    </submittedName>
</protein>
<dbReference type="Gene3D" id="1.25.40.10">
    <property type="entry name" value="Tetratricopeptide repeat domain"/>
    <property type="match status" value="1"/>
</dbReference>
<dbReference type="PROSITE" id="PS50005">
    <property type="entry name" value="TPR"/>
    <property type="match status" value="1"/>
</dbReference>
<gene>
    <name evidence="2" type="ORF">FHS28_001642</name>
</gene>
<evidence type="ECO:0000256" key="1">
    <source>
        <dbReference type="PROSITE-ProRule" id="PRU00339"/>
    </source>
</evidence>
<evidence type="ECO:0000313" key="2">
    <source>
        <dbReference type="EMBL" id="MBB3194257.1"/>
    </source>
</evidence>
<dbReference type="SMART" id="SM00028">
    <property type="entry name" value="TPR"/>
    <property type="match status" value="1"/>
</dbReference>
<dbReference type="InterPro" id="IPR019734">
    <property type="entry name" value="TPR_rpt"/>
</dbReference>
<organism evidence="2 3">
    <name type="scientific">Roseateles terrae</name>
    <dbReference type="NCBI Taxonomy" id="431060"/>
    <lineage>
        <taxon>Bacteria</taxon>
        <taxon>Pseudomonadati</taxon>
        <taxon>Pseudomonadota</taxon>
        <taxon>Betaproteobacteria</taxon>
        <taxon>Burkholderiales</taxon>
        <taxon>Sphaerotilaceae</taxon>
        <taxon>Roseateles</taxon>
    </lineage>
</organism>
<accession>A0ABR6GQ74</accession>
<keyword evidence="3" id="KW-1185">Reference proteome</keyword>
<proteinExistence type="predicted"/>
<dbReference type="Pfam" id="PF13432">
    <property type="entry name" value="TPR_16"/>
    <property type="match status" value="1"/>
</dbReference>
<comment type="caution">
    <text evidence="2">The sequence shown here is derived from an EMBL/GenBank/DDBJ whole genome shotgun (WGS) entry which is preliminary data.</text>
</comment>
<evidence type="ECO:0000313" key="3">
    <source>
        <dbReference type="Proteomes" id="UP000574369"/>
    </source>
</evidence>